<dbReference type="EnsemblPlants" id="OMERI10G00640.1">
    <property type="protein sequence ID" value="OMERI10G00640.1"/>
    <property type="gene ID" value="OMERI10G00640"/>
</dbReference>
<evidence type="ECO:0000313" key="3">
    <source>
        <dbReference type="EnsemblPlants" id="OMERI10G00640.1"/>
    </source>
</evidence>
<evidence type="ECO:0000259" key="2">
    <source>
        <dbReference type="Pfam" id="PF00248"/>
    </source>
</evidence>
<feature type="binding site" evidence="1">
    <location>
        <position position="30"/>
    </location>
    <ligand>
        <name>substrate</name>
    </ligand>
</feature>
<dbReference type="InterPro" id="IPR036812">
    <property type="entry name" value="NAD(P)_OxRdtase_dom_sf"/>
</dbReference>
<reference evidence="3" key="1">
    <citation type="submission" date="2015-04" db="UniProtKB">
        <authorList>
            <consortium name="EnsemblPlants"/>
        </authorList>
    </citation>
    <scope>IDENTIFICATION</scope>
</reference>
<reference evidence="3" key="2">
    <citation type="submission" date="2018-05" db="EMBL/GenBank/DDBJ databases">
        <title>OmerRS3 (Oryza meridionalis Reference Sequence Version 3).</title>
        <authorList>
            <person name="Zhang J."/>
            <person name="Kudrna D."/>
            <person name="Lee S."/>
            <person name="Talag J."/>
            <person name="Welchert J."/>
            <person name="Wing R.A."/>
        </authorList>
    </citation>
    <scope>NUCLEOTIDE SEQUENCE [LARGE SCALE GENOMIC DNA]</scope>
    <source>
        <strain evidence="3">cv. OR44</strain>
    </source>
</reference>
<feature type="domain" description="NADP-dependent oxidoreductase" evidence="2">
    <location>
        <begin position="7"/>
        <end position="202"/>
    </location>
</feature>
<accession>A0A0E0EVB1</accession>
<protein>
    <recommendedName>
        <fullName evidence="2">NADP-dependent oxidoreductase domain-containing protein</fullName>
    </recommendedName>
</protein>
<dbReference type="PROSITE" id="PS00062">
    <property type="entry name" value="ALDOKETO_REDUCTASE_2"/>
    <property type="match status" value="1"/>
</dbReference>
<dbReference type="eggNOG" id="KOG1577">
    <property type="taxonomic scope" value="Eukaryota"/>
</dbReference>
<dbReference type="SUPFAM" id="SSF51430">
    <property type="entry name" value="NAD(P)-linked oxidoreductase"/>
    <property type="match status" value="1"/>
</dbReference>
<evidence type="ECO:0000256" key="1">
    <source>
        <dbReference type="PIRSR" id="PIRSR000097-2"/>
    </source>
</evidence>
<dbReference type="GO" id="GO:0016491">
    <property type="term" value="F:oxidoreductase activity"/>
    <property type="evidence" value="ECO:0007669"/>
    <property type="project" value="InterPro"/>
</dbReference>
<dbReference type="Gramene" id="OMERI10G00640.1">
    <property type="protein sequence ID" value="OMERI10G00640.1"/>
    <property type="gene ID" value="OMERI10G00640"/>
</dbReference>
<organism evidence="3">
    <name type="scientific">Oryza meridionalis</name>
    <dbReference type="NCBI Taxonomy" id="40149"/>
    <lineage>
        <taxon>Eukaryota</taxon>
        <taxon>Viridiplantae</taxon>
        <taxon>Streptophyta</taxon>
        <taxon>Embryophyta</taxon>
        <taxon>Tracheophyta</taxon>
        <taxon>Spermatophyta</taxon>
        <taxon>Magnoliopsida</taxon>
        <taxon>Liliopsida</taxon>
        <taxon>Poales</taxon>
        <taxon>Poaceae</taxon>
        <taxon>BOP clade</taxon>
        <taxon>Oryzoideae</taxon>
        <taxon>Oryzeae</taxon>
        <taxon>Oryzinae</taxon>
        <taxon>Oryza</taxon>
    </lineage>
</organism>
<dbReference type="Proteomes" id="UP000008021">
    <property type="component" value="Chromosome 10"/>
</dbReference>
<dbReference type="InterPro" id="IPR018170">
    <property type="entry name" value="Aldo/ket_reductase_CS"/>
</dbReference>
<dbReference type="Gene3D" id="3.20.20.100">
    <property type="entry name" value="NADP-dependent oxidoreductase domain"/>
    <property type="match status" value="1"/>
</dbReference>
<dbReference type="PRINTS" id="PR00069">
    <property type="entry name" value="ALDKETRDTASE"/>
</dbReference>
<evidence type="ECO:0000313" key="4">
    <source>
        <dbReference type="Proteomes" id="UP000008021"/>
    </source>
</evidence>
<sequence length="234" mass="26621">MHTLAACVVPALRRTLWNLQMEYIDLYLVHFPLGVLPECPPSAVFAKDLVVMDMEGVWREMEECQMLGLTKAIGVSNFTCKKLDSLLSFAIIPPKTNQVEVHPYCRQDKLREFCKGKGIQMCAYSPLGANGTSWCSKVMDCPLLKQIALERGKTVARVCLRWVYEQGNCIIVKSFNERRLRENLGIFDWELTDVDQQKISTLLESRGCLDFFVHESGPYKTVDEFLDGEITGDN</sequence>
<dbReference type="PANTHER" id="PTHR11732">
    <property type="entry name" value="ALDO/KETO REDUCTASE"/>
    <property type="match status" value="1"/>
</dbReference>
<dbReference type="Pfam" id="PF00248">
    <property type="entry name" value="Aldo_ket_red"/>
    <property type="match status" value="1"/>
</dbReference>
<dbReference type="PIRSF" id="PIRSF000097">
    <property type="entry name" value="AKR"/>
    <property type="match status" value="1"/>
</dbReference>
<dbReference type="InterPro" id="IPR020471">
    <property type="entry name" value="AKR"/>
</dbReference>
<dbReference type="HOGENOM" id="CLU_023205_12_3_1"/>
<dbReference type="PROSITE" id="PS00063">
    <property type="entry name" value="ALDOKETO_REDUCTASE_3"/>
    <property type="match status" value="1"/>
</dbReference>
<name>A0A0E0EVB1_9ORYZ</name>
<dbReference type="InterPro" id="IPR023210">
    <property type="entry name" value="NADP_OxRdtase_dom"/>
</dbReference>
<keyword evidence="4" id="KW-1185">Reference proteome</keyword>
<proteinExistence type="predicted"/>
<dbReference type="AlphaFoldDB" id="A0A0E0EVB1"/>
<dbReference type="STRING" id="40149.A0A0E0EVB1"/>